<protein>
    <recommendedName>
        <fullName evidence="2">RING-type E3 ubiquitin transferase</fullName>
        <ecNumber evidence="2">2.3.2.27</ecNumber>
    </recommendedName>
</protein>
<dbReference type="PANTHER" id="PTHR15710">
    <property type="entry name" value="E3 UBIQUITIN-PROTEIN LIGASE PRAJA"/>
    <property type="match status" value="1"/>
</dbReference>
<dbReference type="SMART" id="SM00744">
    <property type="entry name" value="RINGv"/>
    <property type="match status" value="1"/>
</dbReference>
<evidence type="ECO:0000256" key="1">
    <source>
        <dbReference type="ARBA" id="ARBA00000900"/>
    </source>
</evidence>
<dbReference type="InterPro" id="IPR001841">
    <property type="entry name" value="Znf_RING"/>
</dbReference>
<evidence type="ECO:0000256" key="2">
    <source>
        <dbReference type="ARBA" id="ARBA00012483"/>
    </source>
</evidence>
<keyword evidence="9" id="KW-1185">Reference proteome</keyword>
<dbReference type="AlphaFoldDB" id="A0AA88CZ16"/>
<comment type="catalytic activity">
    <reaction evidence="1">
        <text>S-ubiquitinyl-[E2 ubiquitin-conjugating enzyme]-L-cysteine + [acceptor protein]-L-lysine = [E2 ubiquitin-conjugating enzyme]-L-cysteine + N(6)-ubiquitinyl-[acceptor protein]-L-lysine.</text>
        <dbReference type="EC" id="2.3.2.27"/>
    </reaction>
</comment>
<accession>A0AA88CZ16</accession>
<dbReference type="InterPro" id="IPR013083">
    <property type="entry name" value="Znf_RING/FYVE/PHD"/>
</dbReference>
<dbReference type="GO" id="GO:0008270">
    <property type="term" value="F:zinc ion binding"/>
    <property type="evidence" value="ECO:0007669"/>
    <property type="project" value="UniProtKB-KW"/>
</dbReference>
<dbReference type="GO" id="GO:0061630">
    <property type="term" value="F:ubiquitin protein ligase activity"/>
    <property type="evidence" value="ECO:0007669"/>
    <property type="project" value="UniProtKB-EC"/>
</dbReference>
<dbReference type="Pfam" id="PF13639">
    <property type="entry name" value="zf-RING_2"/>
    <property type="match status" value="1"/>
</dbReference>
<dbReference type="EMBL" id="BTGU01000010">
    <property type="protein sequence ID" value="GMN40283.1"/>
    <property type="molecule type" value="Genomic_DNA"/>
</dbReference>
<proteinExistence type="predicted"/>
<evidence type="ECO:0000256" key="4">
    <source>
        <dbReference type="ARBA" id="ARBA00022771"/>
    </source>
</evidence>
<organism evidence="8 9">
    <name type="scientific">Ficus carica</name>
    <name type="common">Common fig</name>
    <dbReference type="NCBI Taxonomy" id="3494"/>
    <lineage>
        <taxon>Eukaryota</taxon>
        <taxon>Viridiplantae</taxon>
        <taxon>Streptophyta</taxon>
        <taxon>Embryophyta</taxon>
        <taxon>Tracheophyta</taxon>
        <taxon>Spermatophyta</taxon>
        <taxon>Magnoliopsida</taxon>
        <taxon>eudicotyledons</taxon>
        <taxon>Gunneridae</taxon>
        <taxon>Pentapetalae</taxon>
        <taxon>rosids</taxon>
        <taxon>fabids</taxon>
        <taxon>Rosales</taxon>
        <taxon>Moraceae</taxon>
        <taxon>Ficeae</taxon>
        <taxon>Ficus</taxon>
    </lineage>
</organism>
<evidence type="ECO:0000313" key="8">
    <source>
        <dbReference type="EMBL" id="GMN40283.1"/>
    </source>
</evidence>
<evidence type="ECO:0000313" key="9">
    <source>
        <dbReference type="Proteomes" id="UP001187192"/>
    </source>
</evidence>
<comment type="caution">
    <text evidence="8">The sequence shown here is derived from an EMBL/GenBank/DDBJ whole genome shotgun (WGS) entry which is preliminary data.</text>
</comment>
<keyword evidence="5" id="KW-0862">Zinc</keyword>
<sequence length="215" mass="23859">MYELRIWVDGGIPSAESAASENQCYLAFLSSYQPPPSAEADEPNSAAASTWQHSESMILRRRYFERADEFTRFMLSNMGVTASVVDDLATNVSDYVLQEACNPSHSGYVVLFFLLEVSERPGTTPDDDDTARVLRESAEQEVRTVPATESSVEALKEMSVDATTAAECCTICLEELSMVVTQMPCSHVFHKECIVRWLQSSHSCPLCRYAMPTSS</sequence>
<feature type="domain" description="RING-type" evidence="7">
    <location>
        <begin position="169"/>
        <end position="208"/>
    </location>
</feature>
<dbReference type="GO" id="GO:0016567">
    <property type="term" value="P:protein ubiquitination"/>
    <property type="evidence" value="ECO:0007669"/>
    <property type="project" value="TreeGrafter"/>
</dbReference>
<dbReference type="SUPFAM" id="SSF57850">
    <property type="entry name" value="RING/U-box"/>
    <property type="match status" value="1"/>
</dbReference>
<dbReference type="Gene3D" id="3.30.40.10">
    <property type="entry name" value="Zinc/RING finger domain, C3HC4 (zinc finger)"/>
    <property type="match status" value="1"/>
</dbReference>
<evidence type="ECO:0000256" key="6">
    <source>
        <dbReference type="PROSITE-ProRule" id="PRU00175"/>
    </source>
</evidence>
<dbReference type="GO" id="GO:0005737">
    <property type="term" value="C:cytoplasm"/>
    <property type="evidence" value="ECO:0007669"/>
    <property type="project" value="TreeGrafter"/>
</dbReference>
<dbReference type="SMART" id="SM00184">
    <property type="entry name" value="RING"/>
    <property type="match status" value="1"/>
</dbReference>
<evidence type="ECO:0000256" key="5">
    <source>
        <dbReference type="ARBA" id="ARBA00022833"/>
    </source>
</evidence>
<dbReference type="InterPro" id="IPR011016">
    <property type="entry name" value="Znf_RING-CH"/>
</dbReference>
<dbReference type="PANTHER" id="PTHR15710:SF77">
    <property type="entry name" value="RING-H2 FINGER PROTEIN ATL21B"/>
    <property type="match status" value="1"/>
</dbReference>
<keyword evidence="3" id="KW-0479">Metal-binding</keyword>
<dbReference type="EC" id="2.3.2.27" evidence="2"/>
<gene>
    <name evidence="8" type="ORF">TIFTF001_009498</name>
</gene>
<reference evidence="8" key="1">
    <citation type="submission" date="2023-07" db="EMBL/GenBank/DDBJ databases">
        <title>draft genome sequence of fig (Ficus carica).</title>
        <authorList>
            <person name="Takahashi T."/>
            <person name="Nishimura K."/>
        </authorList>
    </citation>
    <scope>NUCLEOTIDE SEQUENCE</scope>
</reference>
<keyword evidence="4 6" id="KW-0863">Zinc-finger</keyword>
<dbReference type="PROSITE" id="PS50089">
    <property type="entry name" value="ZF_RING_2"/>
    <property type="match status" value="1"/>
</dbReference>
<name>A0AA88CZ16_FICCA</name>
<dbReference type="CDD" id="cd16454">
    <property type="entry name" value="RING-H2_PA-TM-RING"/>
    <property type="match status" value="1"/>
</dbReference>
<dbReference type="Proteomes" id="UP001187192">
    <property type="component" value="Unassembled WGS sequence"/>
</dbReference>
<evidence type="ECO:0000256" key="3">
    <source>
        <dbReference type="ARBA" id="ARBA00022723"/>
    </source>
</evidence>
<evidence type="ECO:0000259" key="7">
    <source>
        <dbReference type="PROSITE" id="PS50089"/>
    </source>
</evidence>